<dbReference type="PANTHER" id="PTHR35732">
    <property type="entry name" value="OS10G0545100 PROTEIN"/>
    <property type="match status" value="1"/>
</dbReference>
<dbReference type="Proteomes" id="UP001345219">
    <property type="component" value="Chromosome 21"/>
</dbReference>
<accession>A0AAN7JMU1</accession>
<evidence type="ECO:0000313" key="1">
    <source>
        <dbReference type="EMBL" id="KAK4750246.1"/>
    </source>
</evidence>
<dbReference type="PANTHER" id="PTHR35732:SF1">
    <property type="entry name" value="OS10G0545100 PROTEIN"/>
    <property type="match status" value="1"/>
</dbReference>
<dbReference type="AlphaFoldDB" id="A0AAN7JMU1"/>
<organism evidence="1 2">
    <name type="scientific">Trapa incisa</name>
    <dbReference type="NCBI Taxonomy" id="236973"/>
    <lineage>
        <taxon>Eukaryota</taxon>
        <taxon>Viridiplantae</taxon>
        <taxon>Streptophyta</taxon>
        <taxon>Embryophyta</taxon>
        <taxon>Tracheophyta</taxon>
        <taxon>Spermatophyta</taxon>
        <taxon>Magnoliopsida</taxon>
        <taxon>eudicotyledons</taxon>
        <taxon>Gunneridae</taxon>
        <taxon>Pentapetalae</taxon>
        <taxon>rosids</taxon>
        <taxon>malvids</taxon>
        <taxon>Myrtales</taxon>
        <taxon>Lythraceae</taxon>
        <taxon>Trapa</taxon>
    </lineage>
</organism>
<dbReference type="InterPro" id="IPR016621">
    <property type="entry name" value="UCP014543"/>
</dbReference>
<gene>
    <name evidence="1" type="ORF">SAY87_027695</name>
</gene>
<proteinExistence type="predicted"/>
<dbReference type="Pfam" id="PF12646">
    <property type="entry name" value="DUF3783"/>
    <property type="match status" value="1"/>
</dbReference>
<reference evidence="1 2" key="1">
    <citation type="journal article" date="2023" name="Hortic Res">
        <title>Pangenome of water caltrop reveals structural variations and asymmetric subgenome divergence after allopolyploidization.</title>
        <authorList>
            <person name="Zhang X."/>
            <person name="Chen Y."/>
            <person name="Wang L."/>
            <person name="Yuan Y."/>
            <person name="Fang M."/>
            <person name="Shi L."/>
            <person name="Lu R."/>
            <person name="Comes H.P."/>
            <person name="Ma Y."/>
            <person name="Chen Y."/>
            <person name="Huang G."/>
            <person name="Zhou Y."/>
            <person name="Zheng Z."/>
            <person name="Qiu Y."/>
        </authorList>
    </citation>
    <scope>NUCLEOTIDE SEQUENCE [LARGE SCALE GENOMIC DNA]</scope>
    <source>
        <tissue evidence="1">Roots</tissue>
    </source>
</reference>
<keyword evidence="2" id="KW-1185">Reference proteome</keyword>
<sequence>MGMTSAPSSNGLLTSCYSFRFSSAVPPMFTLLSFVSPSPSSFSSSSAKKARHLKLGAAGIIPRASAEGGPGPGPVELIEDSKFVPLNAEDPKYGPPALLFLGFELEEATKIKQLLKDMDGEFLEVIYCTEGMIDRPLWEAVQTRQQDLRRIKIAKQLPRICFLSGLSGEEMMMFIDAFSETGLEPAAFAALVPNSADKPLHELMEEIMGDHEMLTGNRAGPE</sequence>
<name>A0AAN7JMU1_9MYRT</name>
<evidence type="ECO:0000313" key="2">
    <source>
        <dbReference type="Proteomes" id="UP001345219"/>
    </source>
</evidence>
<dbReference type="EMBL" id="JAXIOK010000018">
    <property type="protein sequence ID" value="KAK4750246.1"/>
    <property type="molecule type" value="Genomic_DNA"/>
</dbReference>
<protein>
    <submittedName>
        <fullName evidence="1">Uncharacterized protein</fullName>
    </submittedName>
</protein>
<comment type="caution">
    <text evidence="1">The sequence shown here is derived from an EMBL/GenBank/DDBJ whole genome shotgun (WGS) entry which is preliminary data.</text>
</comment>